<dbReference type="HOGENOM" id="CLU_1137937_0_0_1"/>
<evidence type="ECO:0000313" key="2">
    <source>
        <dbReference type="Proteomes" id="UP000001861"/>
    </source>
</evidence>
<proteinExistence type="predicted"/>
<protein>
    <submittedName>
        <fullName evidence="1">Uncharacterized protein</fullName>
    </submittedName>
</protein>
<keyword evidence="2" id="KW-1185">Reference proteome</keyword>
<evidence type="ECO:0000313" key="1">
    <source>
        <dbReference type="EMBL" id="EAU91200.2"/>
    </source>
</evidence>
<dbReference type="EMBL" id="AACS02000003">
    <property type="protein sequence ID" value="EAU91200.2"/>
    <property type="molecule type" value="Genomic_DNA"/>
</dbReference>
<dbReference type="RefSeq" id="XP_001830569.2">
    <property type="nucleotide sequence ID" value="XM_001830517.2"/>
</dbReference>
<name>A8N6W3_COPC7</name>
<gene>
    <name evidence="1" type="ORF">CC1G_06835</name>
</gene>
<dbReference type="InParanoid" id="A8N6W3"/>
<accession>A8N6W3</accession>
<dbReference type="KEGG" id="cci:CC1G_06835"/>
<reference evidence="1 2" key="1">
    <citation type="journal article" date="2010" name="Proc. Natl. Acad. Sci. U.S.A.">
        <title>Insights into evolution of multicellular fungi from the assembled chromosomes of the mushroom Coprinopsis cinerea (Coprinus cinereus).</title>
        <authorList>
            <person name="Stajich J.E."/>
            <person name="Wilke S.K."/>
            <person name="Ahren D."/>
            <person name="Au C.H."/>
            <person name="Birren B.W."/>
            <person name="Borodovsky M."/>
            <person name="Burns C."/>
            <person name="Canback B."/>
            <person name="Casselton L.A."/>
            <person name="Cheng C.K."/>
            <person name="Deng J."/>
            <person name="Dietrich F.S."/>
            <person name="Fargo D.C."/>
            <person name="Farman M.L."/>
            <person name="Gathman A.C."/>
            <person name="Goldberg J."/>
            <person name="Guigo R."/>
            <person name="Hoegger P.J."/>
            <person name="Hooker J.B."/>
            <person name="Huggins A."/>
            <person name="James T.Y."/>
            <person name="Kamada T."/>
            <person name="Kilaru S."/>
            <person name="Kodira C."/>
            <person name="Kues U."/>
            <person name="Kupfer D."/>
            <person name="Kwan H.S."/>
            <person name="Lomsadze A."/>
            <person name="Li W."/>
            <person name="Lilly W.W."/>
            <person name="Ma L.J."/>
            <person name="Mackey A.J."/>
            <person name="Manning G."/>
            <person name="Martin F."/>
            <person name="Muraguchi H."/>
            <person name="Natvig D.O."/>
            <person name="Palmerini H."/>
            <person name="Ramesh M.A."/>
            <person name="Rehmeyer C.J."/>
            <person name="Roe B.A."/>
            <person name="Shenoy N."/>
            <person name="Stanke M."/>
            <person name="Ter-Hovhannisyan V."/>
            <person name="Tunlid A."/>
            <person name="Velagapudi R."/>
            <person name="Vision T.J."/>
            <person name="Zeng Q."/>
            <person name="Zolan M.E."/>
            <person name="Pukkila P.J."/>
        </authorList>
    </citation>
    <scope>NUCLEOTIDE SEQUENCE [LARGE SCALE GENOMIC DNA]</scope>
    <source>
        <strain evidence="2">Okayama-7 / 130 / ATCC MYA-4618 / FGSC 9003</strain>
    </source>
</reference>
<dbReference type="VEuPathDB" id="FungiDB:CC1G_06835"/>
<comment type="caution">
    <text evidence="1">The sequence shown here is derived from an EMBL/GenBank/DDBJ whole genome shotgun (WGS) entry which is preliminary data.</text>
</comment>
<dbReference type="AlphaFoldDB" id="A8N6W3"/>
<organism evidence="1 2">
    <name type="scientific">Coprinopsis cinerea (strain Okayama-7 / 130 / ATCC MYA-4618 / FGSC 9003)</name>
    <name type="common">Inky cap fungus</name>
    <name type="synonym">Hormographiella aspergillata</name>
    <dbReference type="NCBI Taxonomy" id="240176"/>
    <lineage>
        <taxon>Eukaryota</taxon>
        <taxon>Fungi</taxon>
        <taxon>Dikarya</taxon>
        <taxon>Basidiomycota</taxon>
        <taxon>Agaricomycotina</taxon>
        <taxon>Agaricomycetes</taxon>
        <taxon>Agaricomycetidae</taxon>
        <taxon>Agaricales</taxon>
        <taxon>Agaricineae</taxon>
        <taxon>Psathyrellaceae</taxon>
        <taxon>Coprinopsis</taxon>
    </lineage>
</organism>
<dbReference type="Proteomes" id="UP000001861">
    <property type="component" value="Unassembled WGS sequence"/>
</dbReference>
<dbReference type="GeneID" id="6007014"/>
<sequence length="244" mass="26856">MMGFERLKDSNELIIDLDSDSDEEEELVVAGEKVVVSNSREPQALKQWLQSGTLSPRPIAGSKRAWRAMNAAVGPSPQAAGLHEREPLRVSTTGALANSPSRSPTGSQTTTVAHLIQDSAHSSPRSLGSLPTAASLNKEEVKAFADAWTTVTPFFDPRILQDPPLPSVHSTNAETMLELEYYHVLIAIQYTSTEFRRGPTIIQGILIVPSHLPSEDGKQRATRNAEEEECEVWARYRVHNYKGD</sequence>